<comment type="caution">
    <text evidence="2">The sequence shown here is derived from an EMBL/GenBank/DDBJ whole genome shotgun (WGS) entry which is preliminary data.</text>
</comment>
<dbReference type="Proteomes" id="UP001292094">
    <property type="component" value="Unassembled WGS sequence"/>
</dbReference>
<proteinExistence type="predicted"/>
<name>A0AAE1QET2_9EUCA</name>
<evidence type="ECO:0000313" key="3">
    <source>
        <dbReference type="Proteomes" id="UP001292094"/>
    </source>
</evidence>
<organism evidence="2 3">
    <name type="scientific">Petrolisthes manimaculis</name>
    <dbReference type="NCBI Taxonomy" id="1843537"/>
    <lineage>
        <taxon>Eukaryota</taxon>
        <taxon>Metazoa</taxon>
        <taxon>Ecdysozoa</taxon>
        <taxon>Arthropoda</taxon>
        <taxon>Crustacea</taxon>
        <taxon>Multicrustacea</taxon>
        <taxon>Malacostraca</taxon>
        <taxon>Eumalacostraca</taxon>
        <taxon>Eucarida</taxon>
        <taxon>Decapoda</taxon>
        <taxon>Pleocyemata</taxon>
        <taxon>Anomura</taxon>
        <taxon>Galatheoidea</taxon>
        <taxon>Porcellanidae</taxon>
        <taxon>Petrolisthes</taxon>
    </lineage>
</organism>
<accession>A0AAE1QET2</accession>
<sequence>MDLDELVMEFDTDEVKSEVLDGMEGLGVKSEMPDGLAVGSDGLAIKSEELVVEPDLSMVKTEDIEDSEESIEESNDFANSGYNDTIEGEGGTSGDGPDDKESPVTEFRTPANESCSYPYLKFRYLRHL</sequence>
<dbReference type="EMBL" id="JAWZYT010000285">
    <property type="protein sequence ID" value="KAK4325351.1"/>
    <property type="molecule type" value="Genomic_DNA"/>
</dbReference>
<keyword evidence="3" id="KW-1185">Reference proteome</keyword>
<dbReference type="AlphaFoldDB" id="A0AAE1QET2"/>
<gene>
    <name evidence="2" type="ORF">Pmani_004066</name>
</gene>
<feature type="region of interest" description="Disordered" evidence="1">
    <location>
        <begin position="61"/>
        <end position="111"/>
    </location>
</feature>
<evidence type="ECO:0000313" key="2">
    <source>
        <dbReference type="EMBL" id="KAK4325351.1"/>
    </source>
</evidence>
<reference evidence="2" key="1">
    <citation type="submission" date="2023-11" db="EMBL/GenBank/DDBJ databases">
        <title>Genome assemblies of two species of porcelain crab, Petrolisthes cinctipes and Petrolisthes manimaculis (Anomura: Porcellanidae).</title>
        <authorList>
            <person name="Angst P."/>
        </authorList>
    </citation>
    <scope>NUCLEOTIDE SEQUENCE</scope>
    <source>
        <strain evidence="2">PB745_02</strain>
        <tissue evidence="2">Gill</tissue>
    </source>
</reference>
<evidence type="ECO:0000256" key="1">
    <source>
        <dbReference type="SAM" id="MobiDB-lite"/>
    </source>
</evidence>
<feature type="compositionally biased region" description="Acidic residues" evidence="1">
    <location>
        <begin position="63"/>
        <end position="75"/>
    </location>
</feature>
<protein>
    <submittedName>
        <fullName evidence="2">Uncharacterized protein</fullName>
    </submittedName>
</protein>